<dbReference type="Pfam" id="PF24606">
    <property type="entry name" value="CEMIP_beta-hel"/>
    <property type="match status" value="1"/>
</dbReference>
<keyword evidence="4" id="KW-0325">Glycoprotein</keyword>
<dbReference type="Gene3D" id="2.160.20.10">
    <property type="entry name" value="Single-stranded right-handed beta-helix, Pectin lyase-like"/>
    <property type="match status" value="1"/>
</dbReference>
<protein>
    <recommendedName>
        <fullName evidence="5">G8 domain-containing protein</fullName>
    </recommendedName>
</protein>
<evidence type="ECO:0000256" key="2">
    <source>
        <dbReference type="ARBA" id="ARBA00022475"/>
    </source>
</evidence>
<dbReference type="NCBIfam" id="TIGR04183">
    <property type="entry name" value="Por_Secre_tail"/>
    <property type="match status" value="1"/>
</dbReference>
<dbReference type="AlphaFoldDB" id="A0A2U2JE32"/>
<keyword evidence="2" id="KW-1003">Cell membrane</keyword>
<comment type="caution">
    <text evidence="6">The sequence shown here is derived from an EMBL/GenBank/DDBJ whole genome shotgun (WGS) entry which is preliminary data.</text>
</comment>
<gene>
    <name evidence="6" type="ORF">DIS07_01810</name>
</gene>
<dbReference type="Pfam" id="PF18962">
    <property type="entry name" value="Por_Secre_tail"/>
    <property type="match status" value="1"/>
</dbReference>
<feature type="domain" description="G8" evidence="5">
    <location>
        <begin position="73"/>
        <end position="198"/>
    </location>
</feature>
<keyword evidence="2" id="KW-0472">Membrane</keyword>
<evidence type="ECO:0000256" key="1">
    <source>
        <dbReference type="ARBA" id="ARBA00004236"/>
    </source>
</evidence>
<dbReference type="Pfam" id="PF10162">
    <property type="entry name" value="G8"/>
    <property type="match status" value="1"/>
</dbReference>
<dbReference type="InterPro" id="IPR055401">
    <property type="entry name" value="CEMIP_beta-hel_dom"/>
</dbReference>
<sequence>MNEPIFNMKKKILYFFVVFTLVFELSATKNRSLSFINTEEAILFSGNNNLFKLISTNLPTIQAVKSGSWQNIATWSTGIIPTENDDVVIPEGITVDLVGTAKAKTITVRGSLKGLKAQKNDASIDLETEMILVMGANAHFEIGTKNQPYIADGKCKITLIGTNKESLGTMGDNFIGAMNGGKIEFHGKEKISWTHLGANATVGSNSITLSEPVDWEIGDEIVIVSSRTDWNEAEKRIINSISADNLKITFNETLKFPHFSKTKTYTRTTDGKSWTADLRAEVGLLSHNIKIQGAENSEQTGFGGHIMAMPNSTLIGSSVELYRMGQKAKLGKYPWHWHLLHDFGTGQYFKNSSIHKSFNRAITIHGTSYTTIDNNFFYDHIGHGVFLEDGSERYNVIKNNVALGTRKPKKGEEVTPSDNQLNEVQNRTPATYWITNPNNTFQNNVAAGTEGTGYWFAFPQKPMGDSAKDSRFNGIEPYKEPLGLFKGNKAHSCVSGVDVFDQLTSDHKILSNRGWQNKEEHLFEDCTWYSNKLGLYSGLGNSVGNRFEYTSNLVFFNNIVIDNTTAIQFASFSQIKESVIVADSETGILQGNTRLYRMYDGPGQIKNCHFVGWNTGTRTFISSGGAATKNTNHRLSGITTDNNKIPHVILPNYDIPIKNDDTRPQNPSHPRNWITVLLDEDGSLTGKANSSIVSNHPFMLVGDETKPSNWIRAYVSPHKFASSVLRFPSLTTAQIPNLSCRRIKDKTPIASAYHIYGFKTFIQFPFIVNEGFQYTYTFESLPTTKSINIAMENARVGDNYVLKFSDFGKLGGLNLTFSSKNLNESNSLTDLNSNDSSSFYREPNGDLFIKIVATQMNQTINMTWTNNYSVPMLDTDNDLVSDRSEITNGTNPFSDDGTLNTETFITTSDEVNLFPNPVNDLLNFSGTFFDSDTSIQIFNLLGKVVLTKELKINKFINTSNLPSGFYIVVMNNRSKSIAKKILVK</sequence>
<dbReference type="InterPro" id="IPR019316">
    <property type="entry name" value="G8_domain"/>
</dbReference>
<keyword evidence="3" id="KW-0732">Signal</keyword>
<dbReference type="PANTHER" id="PTHR46769">
    <property type="entry name" value="POLYCYSTIC KIDNEY AND HEPATIC DISEASE 1 (AUTOSOMAL RECESSIVE)-LIKE 1"/>
    <property type="match status" value="1"/>
</dbReference>
<dbReference type="InterPro" id="IPR011050">
    <property type="entry name" value="Pectin_lyase_fold/virulence"/>
</dbReference>
<dbReference type="InterPro" id="IPR026444">
    <property type="entry name" value="Secre_tail"/>
</dbReference>
<comment type="subcellular location">
    <subcellularLocation>
        <location evidence="1">Cell membrane</location>
    </subcellularLocation>
</comment>
<dbReference type="SMART" id="SM01225">
    <property type="entry name" value="G8"/>
    <property type="match status" value="1"/>
</dbReference>
<evidence type="ECO:0000256" key="3">
    <source>
        <dbReference type="ARBA" id="ARBA00022729"/>
    </source>
</evidence>
<evidence type="ECO:0000313" key="6">
    <source>
        <dbReference type="EMBL" id="PWG06596.1"/>
    </source>
</evidence>
<keyword evidence="7" id="KW-1185">Reference proteome</keyword>
<accession>A0A2U2JE32</accession>
<proteinExistence type="predicted"/>
<dbReference type="Proteomes" id="UP000245670">
    <property type="component" value="Unassembled WGS sequence"/>
</dbReference>
<name>A0A2U2JE32_9FLAO</name>
<dbReference type="PANTHER" id="PTHR46769:SF2">
    <property type="entry name" value="FIBROCYSTIN-L ISOFORM 2 PRECURSOR-RELATED"/>
    <property type="match status" value="1"/>
</dbReference>
<dbReference type="SUPFAM" id="SSF51126">
    <property type="entry name" value="Pectin lyase-like"/>
    <property type="match status" value="1"/>
</dbReference>
<reference evidence="6 7" key="1">
    <citation type="submission" date="2018-05" db="EMBL/GenBank/DDBJ databases">
        <title>Polaribacter aquimarinus sp. nov., isolated from sediment in a sediment of sea.</title>
        <authorList>
            <person name="Lu D."/>
        </authorList>
    </citation>
    <scope>NUCLEOTIDE SEQUENCE [LARGE SCALE GENOMIC DNA]</scope>
    <source>
        <strain evidence="6 7">ZY113</strain>
    </source>
</reference>
<organism evidence="6 7">
    <name type="scientific">Polaribacter aquimarinus</name>
    <dbReference type="NCBI Taxonomy" id="2100726"/>
    <lineage>
        <taxon>Bacteria</taxon>
        <taxon>Pseudomonadati</taxon>
        <taxon>Bacteroidota</taxon>
        <taxon>Flavobacteriia</taxon>
        <taxon>Flavobacteriales</taxon>
        <taxon>Flavobacteriaceae</taxon>
    </lineage>
</organism>
<dbReference type="InterPro" id="IPR052387">
    <property type="entry name" value="Fibrocystin"/>
</dbReference>
<evidence type="ECO:0000256" key="4">
    <source>
        <dbReference type="ARBA" id="ARBA00023180"/>
    </source>
</evidence>
<evidence type="ECO:0000259" key="5">
    <source>
        <dbReference type="PROSITE" id="PS51484"/>
    </source>
</evidence>
<dbReference type="EMBL" id="QFFG01000001">
    <property type="protein sequence ID" value="PWG06596.1"/>
    <property type="molecule type" value="Genomic_DNA"/>
</dbReference>
<dbReference type="GO" id="GO:0005886">
    <property type="term" value="C:plasma membrane"/>
    <property type="evidence" value="ECO:0007669"/>
    <property type="project" value="UniProtKB-SubCell"/>
</dbReference>
<dbReference type="PROSITE" id="PS51484">
    <property type="entry name" value="G8"/>
    <property type="match status" value="1"/>
</dbReference>
<dbReference type="InterPro" id="IPR012334">
    <property type="entry name" value="Pectin_lyas_fold"/>
</dbReference>
<evidence type="ECO:0000313" key="7">
    <source>
        <dbReference type="Proteomes" id="UP000245670"/>
    </source>
</evidence>